<keyword evidence="3" id="KW-1185">Reference proteome</keyword>
<evidence type="ECO:0000313" key="2">
    <source>
        <dbReference type="EMBL" id="CAL1370997.1"/>
    </source>
</evidence>
<sequence>MKESRSTDSWSSFFHFNHLAPLPFAARITQLLLALPISLFSFCTAYPTLWLSADDVLDELEIVIGGEEHPVNMIWISDSDSDSDSDPGANAGGAELKSESDSDSFSEPGDDAGNGVLEPFAAALQELYGSDTDSASNNRSISDFAATIEKGIEDLF</sequence>
<dbReference type="Proteomes" id="UP001497516">
    <property type="component" value="Chromosome 2"/>
</dbReference>
<feature type="compositionally biased region" description="Acidic residues" evidence="1">
    <location>
        <begin position="101"/>
        <end position="110"/>
    </location>
</feature>
<proteinExistence type="predicted"/>
<dbReference type="AlphaFoldDB" id="A0AAV2DC52"/>
<gene>
    <name evidence="2" type="ORF">LTRI10_LOCUS13085</name>
</gene>
<dbReference type="EMBL" id="OZ034815">
    <property type="protein sequence ID" value="CAL1370997.1"/>
    <property type="molecule type" value="Genomic_DNA"/>
</dbReference>
<evidence type="ECO:0000256" key="1">
    <source>
        <dbReference type="SAM" id="MobiDB-lite"/>
    </source>
</evidence>
<accession>A0AAV2DC52</accession>
<name>A0AAV2DC52_9ROSI</name>
<organism evidence="2 3">
    <name type="scientific">Linum trigynum</name>
    <dbReference type="NCBI Taxonomy" id="586398"/>
    <lineage>
        <taxon>Eukaryota</taxon>
        <taxon>Viridiplantae</taxon>
        <taxon>Streptophyta</taxon>
        <taxon>Embryophyta</taxon>
        <taxon>Tracheophyta</taxon>
        <taxon>Spermatophyta</taxon>
        <taxon>Magnoliopsida</taxon>
        <taxon>eudicotyledons</taxon>
        <taxon>Gunneridae</taxon>
        <taxon>Pentapetalae</taxon>
        <taxon>rosids</taxon>
        <taxon>fabids</taxon>
        <taxon>Malpighiales</taxon>
        <taxon>Linaceae</taxon>
        <taxon>Linum</taxon>
    </lineage>
</organism>
<feature type="region of interest" description="Disordered" evidence="1">
    <location>
        <begin position="76"/>
        <end position="116"/>
    </location>
</feature>
<protein>
    <submittedName>
        <fullName evidence="2">Uncharacterized protein</fullName>
    </submittedName>
</protein>
<evidence type="ECO:0000313" key="3">
    <source>
        <dbReference type="Proteomes" id="UP001497516"/>
    </source>
</evidence>
<reference evidence="2 3" key="1">
    <citation type="submission" date="2024-04" db="EMBL/GenBank/DDBJ databases">
        <authorList>
            <person name="Fracassetti M."/>
        </authorList>
    </citation>
    <scope>NUCLEOTIDE SEQUENCE [LARGE SCALE GENOMIC DNA]</scope>
</reference>